<dbReference type="PANTHER" id="PTHR30483:SF6">
    <property type="entry name" value="PERIPLASMIC BINDING PROTEIN OF ABC TRANSPORTER FOR NATURAL AMINO ACIDS"/>
    <property type="match status" value="1"/>
</dbReference>
<sequence length="390" mass="42177">MKTILRTLAVLGCMAMAAAAHAAEPFKIGLIIPLTGPFASFGKQMEAGARLYMKQHGNTVGGREIQLIVKDDGGVQPELTKRLAQELVVKEGVSALAGFGLTPLAFATAPIATQAKVPMVVMSASTSSVVEKSPYIVRTSMTEAQVTLPIADWAAKDPKADIKTVVTLVSDYGPGLDSEKVFVKRYTEGGGKVLESIRVPLVGPDFSPFMQRVKDLKPDGLFVFLPPGPGVTLMKQFVERGLRDAGIQLMSTGGLLDDYFMPTIGDEALGTVTSGHYSAAHDSPENKAYVKDFEAFVDNTMRPNFMSVGAYDGIHVIYAALEKAGPDATGEQLVEAMKGMEWMSPRGPVSIDPETRDIVQDVYLRRTEKVDGELYNIEFDTIEKVKDPRL</sequence>
<organism evidence="7 8">
    <name type="scientific">Pusillimonas noertemannii</name>
    <dbReference type="NCBI Taxonomy" id="305977"/>
    <lineage>
        <taxon>Bacteria</taxon>
        <taxon>Pseudomonadati</taxon>
        <taxon>Pseudomonadota</taxon>
        <taxon>Betaproteobacteria</taxon>
        <taxon>Burkholderiales</taxon>
        <taxon>Alcaligenaceae</taxon>
        <taxon>Pusillimonas</taxon>
    </lineage>
</organism>
<dbReference type="InterPro" id="IPR028082">
    <property type="entry name" value="Peripla_BP_I"/>
</dbReference>
<keyword evidence="3 5" id="KW-0732">Signal</keyword>
<feature type="signal peptide" evidence="5">
    <location>
        <begin position="1"/>
        <end position="22"/>
    </location>
</feature>
<feature type="domain" description="Leucine-binding protein" evidence="6">
    <location>
        <begin position="25"/>
        <end position="368"/>
    </location>
</feature>
<gene>
    <name evidence="7" type="ORF">C7440_2090</name>
</gene>
<keyword evidence="2" id="KW-0813">Transport</keyword>
<reference evidence="7 8" key="1">
    <citation type="submission" date="2018-04" db="EMBL/GenBank/DDBJ databases">
        <title>Genomic Encyclopedia of Type Strains, Phase IV (KMG-IV): sequencing the most valuable type-strain genomes for metagenomic binning, comparative biology and taxonomic classification.</title>
        <authorList>
            <person name="Goeker M."/>
        </authorList>
    </citation>
    <scope>NUCLEOTIDE SEQUENCE [LARGE SCALE GENOMIC DNA]</scope>
    <source>
        <strain evidence="7 8">DSM 10065</strain>
    </source>
</reference>
<evidence type="ECO:0000256" key="4">
    <source>
        <dbReference type="ARBA" id="ARBA00022970"/>
    </source>
</evidence>
<evidence type="ECO:0000256" key="3">
    <source>
        <dbReference type="ARBA" id="ARBA00022729"/>
    </source>
</evidence>
<evidence type="ECO:0000259" key="6">
    <source>
        <dbReference type="Pfam" id="PF13458"/>
    </source>
</evidence>
<dbReference type="InterPro" id="IPR000709">
    <property type="entry name" value="Leu_Ile_Val-bd"/>
</dbReference>
<dbReference type="Gene3D" id="3.40.50.2300">
    <property type="match status" value="2"/>
</dbReference>
<dbReference type="STRING" id="1231391.GCA_000308195_02136"/>
<dbReference type="GO" id="GO:0006865">
    <property type="term" value="P:amino acid transport"/>
    <property type="evidence" value="ECO:0007669"/>
    <property type="project" value="UniProtKB-KW"/>
</dbReference>
<dbReference type="PRINTS" id="PR00337">
    <property type="entry name" value="LEUILEVALBP"/>
</dbReference>
<evidence type="ECO:0000313" key="7">
    <source>
        <dbReference type="EMBL" id="PVY62596.1"/>
    </source>
</evidence>
<dbReference type="InterPro" id="IPR051010">
    <property type="entry name" value="BCAA_transport"/>
</dbReference>
<evidence type="ECO:0000256" key="2">
    <source>
        <dbReference type="ARBA" id="ARBA00022448"/>
    </source>
</evidence>
<dbReference type="PANTHER" id="PTHR30483">
    <property type="entry name" value="LEUCINE-SPECIFIC-BINDING PROTEIN"/>
    <property type="match status" value="1"/>
</dbReference>
<comment type="caution">
    <text evidence="7">The sequence shown here is derived from an EMBL/GenBank/DDBJ whole genome shotgun (WGS) entry which is preliminary data.</text>
</comment>
<dbReference type="SUPFAM" id="SSF53822">
    <property type="entry name" value="Periplasmic binding protein-like I"/>
    <property type="match status" value="1"/>
</dbReference>
<proteinExistence type="inferred from homology"/>
<keyword evidence="8" id="KW-1185">Reference proteome</keyword>
<keyword evidence="4" id="KW-0029">Amino-acid transport</keyword>
<evidence type="ECO:0000256" key="1">
    <source>
        <dbReference type="ARBA" id="ARBA00010062"/>
    </source>
</evidence>
<evidence type="ECO:0000256" key="5">
    <source>
        <dbReference type="SAM" id="SignalP"/>
    </source>
</evidence>
<accession>A0A2U1CNK1</accession>
<dbReference type="AlphaFoldDB" id="A0A2U1CNK1"/>
<feature type="chain" id="PRO_5015786119" evidence="5">
    <location>
        <begin position="23"/>
        <end position="390"/>
    </location>
</feature>
<dbReference type="Pfam" id="PF13458">
    <property type="entry name" value="Peripla_BP_6"/>
    <property type="match status" value="1"/>
</dbReference>
<dbReference type="OrthoDB" id="9783240at2"/>
<protein>
    <submittedName>
        <fullName evidence="7">Branched-chain amino acid transport system substrate-binding protein</fullName>
    </submittedName>
</protein>
<evidence type="ECO:0000313" key="8">
    <source>
        <dbReference type="Proteomes" id="UP000246145"/>
    </source>
</evidence>
<name>A0A2U1CNK1_9BURK</name>
<dbReference type="Proteomes" id="UP000246145">
    <property type="component" value="Unassembled WGS sequence"/>
</dbReference>
<dbReference type="CDD" id="cd20013">
    <property type="entry name" value="PBP1_RPA0985_benzoate-like"/>
    <property type="match status" value="1"/>
</dbReference>
<dbReference type="EMBL" id="QEKO01000002">
    <property type="protein sequence ID" value="PVY62596.1"/>
    <property type="molecule type" value="Genomic_DNA"/>
</dbReference>
<comment type="similarity">
    <text evidence="1">Belongs to the leucine-binding protein family.</text>
</comment>
<dbReference type="InterPro" id="IPR028081">
    <property type="entry name" value="Leu-bd"/>
</dbReference>